<dbReference type="EMBL" id="CAJVAX010000019">
    <property type="protein sequence ID" value="CAG7650189.1"/>
    <property type="molecule type" value="Genomic_DNA"/>
</dbReference>
<sequence>MNPADLHTLTGAYALSALSDTEAEEFARHLAQCPACAQEVRELRETAARLALAVAEVPPAGLRNRVMAALPDVRQLPPEAARGTLLPPSRRSRWPGLPALVAAACLAAAAVATGVAVDARHQADQARADTARAQQQAAAVSAVAAAPDAAFRTGALTGGGTATVVSSARLGKAAVIYHDLPELPDSGVYQLWFSRGGTMVSAGLLASGRPTGSTLLDGRTAGADAVGVTAEPQGGSAAPTSDPLALLPL</sequence>
<proteinExistence type="predicted"/>
<dbReference type="InterPro" id="IPR053877">
    <property type="entry name" value="RskA_N"/>
</dbReference>
<evidence type="ECO:0000256" key="8">
    <source>
        <dbReference type="ARBA" id="ARBA00023163"/>
    </source>
</evidence>
<evidence type="ECO:0000256" key="10">
    <source>
        <dbReference type="ARBA" id="ARBA00030803"/>
    </source>
</evidence>
<dbReference type="RefSeq" id="WP_205043788.1">
    <property type="nucleotide sequence ID" value="NZ_CAJVAX010000019.1"/>
</dbReference>
<dbReference type="Proteomes" id="UP001153328">
    <property type="component" value="Unassembled WGS sequence"/>
</dbReference>
<evidence type="ECO:0000256" key="7">
    <source>
        <dbReference type="ARBA" id="ARBA00023136"/>
    </source>
</evidence>
<gene>
    <name evidence="13" type="ORF">SBRY_50295</name>
</gene>
<dbReference type="GO" id="GO:0016989">
    <property type="term" value="F:sigma factor antagonist activity"/>
    <property type="evidence" value="ECO:0007669"/>
    <property type="project" value="TreeGrafter"/>
</dbReference>
<keyword evidence="8" id="KW-0804">Transcription</keyword>
<evidence type="ECO:0000256" key="3">
    <source>
        <dbReference type="ARBA" id="ARBA00022475"/>
    </source>
</evidence>
<comment type="subcellular location">
    <subcellularLocation>
        <location evidence="2">Cell membrane</location>
    </subcellularLocation>
    <subcellularLocation>
        <location evidence="1">Membrane</location>
        <topology evidence="1">Single-pass membrane protein</topology>
    </subcellularLocation>
</comment>
<evidence type="ECO:0000256" key="4">
    <source>
        <dbReference type="ARBA" id="ARBA00022692"/>
    </source>
</evidence>
<evidence type="ECO:0000313" key="13">
    <source>
        <dbReference type="EMBL" id="CAG7650189.1"/>
    </source>
</evidence>
<reference evidence="13" key="1">
    <citation type="submission" date="2021-06" db="EMBL/GenBank/DDBJ databases">
        <authorList>
            <person name="Arsene-Ploetze F."/>
        </authorList>
    </citation>
    <scope>NUCLEOTIDE SEQUENCE</scope>
    <source>
        <strain evidence="13">SBRY1</strain>
    </source>
</reference>
<evidence type="ECO:0000313" key="14">
    <source>
        <dbReference type="Proteomes" id="UP001153328"/>
    </source>
</evidence>
<evidence type="ECO:0000256" key="5">
    <source>
        <dbReference type="ARBA" id="ARBA00022989"/>
    </source>
</evidence>
<dbReference type="Pfam" id="PF10099">
    <property type="entry name" value="RskA_C"/>
    <property type="match status" value="1"/>
</dbReference>
<evidence type="ECO:0000259" key="11">
    <source>
        <dbReference type="Pfam" id="PF10099"/>
    </source>
</evidence>
<feature type="domain" description="Anti-sigma K factor RskA C-terminal" evidence="11">
    <location>
        <begin position="102"/>
        <end position="243"/>
    </location>
</feature>
<feature type="domain" description="Anti-sigma-K factor RskA N-terminal" evidence="12">
    <location>
        <begin position="6"/>
        <end position="48"/>
    </location>
</feature>
<evidence type="ECO:0000256" key="1">
    <source>
        <dbReference type="ARBA" id="ARBA00004167"/>
    </source>
</evidence>
<keyword evidence="6" id="KW-0805">Transcription regulation</keyword>
<evidence type="ECO:0000259" key="12">
    <source>
        <dbReference type="Pfam" id="PF22618"/>
    </source>
</evidence>
<dbReference type="InterPro" id="IPR041916">
    <property type="entry name" value="Anti_sigma_zinc_sf"/>
</dbReference>
<accession>A0A9W4H4H9</accession>
<comment type="caution">
    <text evidence="13">The sequence shown here is derived from an EMBL/GenBank/DDBJ whole genome shotgun (WGS) entry which is preliminary data.</text>
</comment>
<dbReference type="AlphaFoldDB" id="A0A9W4H4H9"/>
<evidence type="ECO:0000256" key="6">
    <source>
        <dbReference type="ARBA" id="ARBA00023015"/>
    </source>
</evidence>
<evidence type="ECO:0000256" key="2">
    <source>
        <dbReference type="ARBA" id="ARBA00004236"/>
    </source>
</evidence>
<evidence type="ECO:0000256" key="9">
    <source>
        <dbReference type="ARBA" id="ARBA00029829"/>
    </source>
</evidence>
<keyword evidence="5" id="KW-1133">Transmembrane helix</keyword>
<keyword evidence="7" id="KW-0472">Membrane</keyword>
<dbReference type="PANTHER" id="PTHR37461:SF1">
    <property type="entry name" value="ANTI-SIGMA-K FACTOR RSKA"/>
    <property type="match status" value="1"/>
</dbReference>
<protein>
    <recommendedName>
        <fullName evidence="10">Regulator of SigK</fullName>
    </recommendedName>
    <alternativeName>
        <fullName evidence="9">Sigma-K anti-sigma factor RskA</fullName>
    </alternativeName>
</protein>
<keyword evidence="14" id="KW-1185">Reference proteome</keyword>
<keyword evidence="4" id="KW-0812">Transmembrane</keyword>
<keyword evidence="3" id="KW-1003">Cell membrane</keyword>
<dbReference type="Gene3D" id="1.10.10.1320">
    <property type="entry name" value="Anti-sigma factor, zinc-finger domain"/>
    <property type="match status" value="1"/>
</dbReference>
<organism evidence="13 14">
    <name type="scientific">Actinacidiphila bryophytorum</name>
    <dbReference type="NCBI Taxonomy" id="1436133"/>
    <lineage>
        <taxon>Bacteria</taxon>
        <taxon>Bacillati</taxon>
        <taxon>Actinomycetota</taxon>
        <taxon>Actinomycetes</taxon>
        <taxon>Kitasatosporales</taxon>
        <taxon>Streptomycetaceae</taxon>
        <taxon>Actinacidiphila</taxon>
    </lineage>
</organism>
<dbReference type="InterPro" id="IPR051474">
    <property type="entry name" value="Anti-sigma-K/W_factor"/>
</dbReference>
<dbReference type="GO" id="GO:0006417">
    <property type="term" value="P:regulation of translation"/>
    <property type="evidence" value="ECO:0007669"/>
    <property type="project" value="TreeGrafter"/>
</dbReference>
<dbReference type="InterPro" id="IPR018764">
    <property type="entry name" value="RskA_C"/>
</dbReference>
<name>A0A9W4H4H9_9ACTN</name>
<dbReference type="PANTHER" id="PTHR37461">
    <property type="entry name" value="ANTI-SIGMA-K FACTOR RSKA"/>
    <property type="match status" value="1"/>
</dbReference>
<dbReference type="Pfam" id="PF22618">
    <property type="entry name" value="RskA_N"/>
    <property type="match status" value="1"/>
</dbReference>
<dbReference type="GO" id="GO:0005886">
    <property type="term" value="C:plasma membrane"/>
    <property type="evidence" value="ECO:0007669"/>
    <property type="project" value="UniProtKB-SubCell"/>
</dbReference>